<dbReference type="Proteomes" id="UP000663722">
    <property type="component" value="Chromosome"/>
</dbReference>
<evidence type="ECO:0000259" key="16">
    <source>
        <dbReference type="PROSITE" id="PS50137"/>
    </source>
</evidence>
<dbReference type="PANTHER" id="PTHR11207:SF0">
    <property type="entry name" value="RIBONUCLEASE 3"/>
    <property type="match status" value="1"/>
</dbReference>
<dbReference type="Gene3D" id="3.30.160.20">
    <property type="match status" value="1"/>
</dbReference>
<dbReference type="NCBIfam" id="TIGR02191">
    <property type="entry name" value="RNaseIII"/>
    <property type="match status" value="1"/>
</dbReference>
<evidence type="ECO:0000313" key="19">
    <source>
        <dbReference type="Proteomes" id="UP000663722"/>
    </source>
</evidence>
<dbReference type="CDD" id="cd10845">
    <property type="entry name" value="DSRM_RNAse_III_family"/>
    <property type="match status" value="1"/>
</dbReference>
<dbReference type="GO" id="GO:0046872">
    <property type="term" value="F:metal ion binding"/>
    <property type="evidence" value="ECO:0007669"/>
    <property type="project" value="UniProtKB-KW"/>
</dbReference>
<feature type="domain" description="DRBM" evidence="16">
    <location>
        <begin position="159"/>
        <end position="227"/>
    </location>
</feature>
<evidence type="ECO:0000256" key="3">
    <source>
        <dbReference type="ARBA" id="ARBA00010183"/>
    </source>
</evidence>
<name>A0A975BIK3_9BACT</name>
<dbReference type="InterPro" id="IPR011907">
    <property type="entry name" value="RNase_III"/>
</dbReference>
<dbReference type="GO" id="GO:0006364">
    <property type="term" value="P:rRNA processing"/>
    <property type="evidence" value="ECO:0007669"/>
    <property type="project" value="UniProtKB-UniRule"/>
</dbReference>
<sequence length="228" mass="25713">MEISELEEKLLYKFKNKFFLDEACRHSSYVNEQIATDLRDNERLEFLGDAVLSLVVGHLLMQNYPDLPEGDLSRMRASLVNEYQLAKIAKMIDLGSYVKLGKGEIQTDGRKKKSILADTFEAVIAAVYLDGGFDAAFKFIKNHFSTLLPSIGTSASNYDYKSQLQEIVQVSQRVTPFYKVIQESGPDHDKTFIVQINVGEFSIKGVGKSKKMAEQDAARRAIETLELE</sequence>
<evidence type="ECO:0000256" key="15">
    <source>
        <dbReference type="HAMAP-Rule" id="MF_00104"/>
    </source>
</evidence>
<evidence type="ECO:0000259" key="17">
    <source>
        <dbReference type="PROSITE" id="PS50142"/>
    </source>
</evidence>
<feature type="binding site" evidence="15">
    <location>
        <position position="118"/>
    </location>
    <ligand>
        <name>Mg(2+)</name>
        <dbReference type="ChEBI" id="CHEBI:18420"/>
    </ligand>
</feature>
<dbReference type="InterPro" id="IPR036389">
    <property type="entry name" value="RNase_III_sf"/>
</dbReference>
<dbReference type="SUPFAM" id="SSF69065">
    <property type="entry name" value="RNase III domain-like"/>
    <property type="match status" value="1"/>
</dbReference>
<dbReference type="Pfam" id="PF14622">
    <property type="entry name" value="Ribonucleas_3_3"/>
    <property type="match status" value="1"/>
</dbReference>
<dbReference type="SMART" id="SM00535">
    <property type="entry name" value="RIBOc"/>
    <property type="match status" value="1"/>
</dbReference>
<evidence type="ECO:0000256" key="7">
    <source>
        <dbReference type="ARBA" id="ARBA00022664"/>
    </source>
</evidence>
<accession>A0A975BIK3</accession>
<proteinExistence type="inferred from homology"/>
<keyword evidence="8 15" id="KW-0819">tRNA processing</keyword>
<dbReference type="RefSeq" id="WP_207681671.1">
    <property type="nucleotide sequence ID" value="NZ_CP061800.1"/>
</dbReference>
<dbReference type="EC" id="3.1.26.3" evidence="15"/>
<keyword evidence="9 15" id="KW-0540">Nuclease</keyword>
<dbReference type="InterPro" id="IPR000999">
    <property type="entry name" value="RNase_III_dom"/>
</dbReference>
<dbReference type="GO" id="GO:0005737">
    <property type="term" value="C:cytoplasm"/>
    <property type="evidence" value="ECO:0007669"/>
    <property type="project" value="UniProtKB-SubCell"/>
</dbReference>
<evidence type="ECO:0000256" key="10">
    <source>
        <dbReference type="ARBA" id="ARBA00022723"/>
    </source>
</evidence>
<dbReference type="SUPFAM" id="SSF54768">
    <property type="entry name" value="dsRNA-binding domain-like"/>
    <property type="match status" value="1"/>
</dbReference>
<feature type="binding site" evidence="15">
    <location>
        <position position="45"/>
    </location>
    <ligand>
        <name>Mg(2+)</name>
        <dbReference type="ChEBI" id="CHEBI:18420"/>
    </ligand>
</feature>
<comment type="function">
    <text evidence="15">Digests double-stranded RNA. Involved in the processing of primary rRNA transcript to yield the immediate precursors to the large and small rRNAs (23S and 16S). Processes some mRNAs, and tRNAs when they are encoded in the rRNA operon. Processes pre-crRNA and tracrRNA of type II CRISPR loci if present in the organism.</text>
</comment>
<dbReference type="GO" id="GO:0008033">
    <property type="term" value="P:tRNA processing"/>
    <property type="evidence" value="ECO:0007669"/>
    <property type="project" value="UniProtKB-KW"/>
</dbReference>
<reference evidence="18" key="1">
    <citation type="journal article" date="2021" name="Microb. Physiol.">
        <title>Proteogenomic Insights into the Physiology of Marine, Sulfate-Reducing, Filamentous Desulfonema limicola and Desulfonema magnum.</title>
        <authorList>
            <person name="Schnaars V."/>
            <person name="Wohlbrand L."/>
            <person name="Scheve S."/>
            <person name="Hinrichs C."/>
            <person name="Reinhardt R."/>
            <person name="Rabus R."/>
        </authorList>
    </citation>
    <scope>NUCLEOTIDE SEQUENCE</scope>
    <source>
        <strain evidence="18">4be13</strain>
    </source>
</reference>
<comment type="catalytic activity">
    <reaction evidence="1 15">
        <text>Endonucleolytic cleavage to 5'-phosphomonoester.</text>
        <dbReference type="EC" id="3.1.26.3"/>
    </reaction>
</comment>
<evidence type="ECO:0000256" key="2">
    <source>
        <dbReference type="ARBA" id="ARBA00004496"/>
    </source>
</evidence>
<dbReference type="Pfam" id="PF00035">
    <property type="entry name" value="dsrm"/>
    <property type="match status" value="1"/>
</dbReference>
<keyword evidence="10 15" id="KW-0479">Metal-binding</keyword>
<evidence type="ECO:0000256" key="12">
    <source>
        <dbReference type="ARBA" id="ARBA00022801"/>
    </source>
</evidence>
<evidence type="ECO:0000256" key="5">
    <source>
        <dbReference type="ARBA" id="ARBA00022490"/>
    </source>
</evidence>
<keyword evidence="5 15" id="KW-0963">Cytoplasm</keyword>
<dbReference type="GO" id="GO:0010468">
    <property type="term" value="P:regulation of gene expression"/>
    <property type="evidence" value="ECO:0007669"/>
    <property type="project" value="TreeGrafter"/>
</dbReference>
<dbReference type="PROSITE" id="PS50137">
    <property type="entry name" value="DS_RBD"/>
    <property type="match status" value="1"/>
</dbReference>
<dbReference type="GO" id="GO:0006397">
    <property type="term" value="P:mRNA processing"/>
    <property type="evidence" value="ECO:0007669"/>
    <property type="project" value="UniProtKB-UniRule"/>
</dbReference>
<feature type="active site" evidence="15">
    <location>
        <position position="121"/>
    </location>
</feature>
<dbReference type="HAMAP" id="MF_00104">
    <property type="entry name" value="RNase_III"/>
    <property type="match status" value="1"/>
</dbReference>
<evidence type="ECO:0000256" key="8">
    <source>
        <dbReference type="ARBA" id="ARBA00022694"/>
    </source>
</evidence>
<dbReference type="GO" id="GO:0042802">
    <property type="term" value="F:identical protein binding"/>
    <property type="evidence" value="ECO:0007669"/>
    <property type="project" value="UniProtKB-ARBA"/>
</dbReference>
<keyword evidence="19" id="KW-1185">Reference proteome</keyword>
<evidence type="ECO:0000256" key="9">
    <source>
        <dbReference type="ARBA" id="ARBA00022722"/>
    </source>
</evidence>
<feature type="binding site" evidence="15">
    <location>
        <position position="121"/>
    </location>
    <ligand>
        <name>Mg(2+)</name>
        <dbReference type="ChEBI" id="CHEBI:18420"/>
    </ligand>
</feature>
<dbReference type="EMBL" id="CP061800">
    <property type="protein sequence ID" value="QTA85750.1"/>
    <property type="molecule type" value="Genomic_DNA"/>
</dbReference>
<dbReference type="PROSITE" id="PS50142">
    <property type="entry name" value="RNASE_3_2"/>
    <property type="match status" value="1"/>
</dbReference>
<keyword evidence="15" id="KW-0699">rRNA-binding</keyword>
<comment type="subunit">
    <text evidence="4 15">Homodimer.</text>
</comment>
<evidence type="ECO:0000256" key="4">
    <source>
        <dbReference type="ARBA" id="ARBA00011738"/>
    </source>
</evidence>
<keyword evidence="11 15" id="KW-0255">Endonuclease</keyword>
<keyword evidence="13 15" id="KW-0460">Magnesium</keyword>
<evidence type="ECO:0000313" key="18">
    <source>
        <dbReference type="EMBL" id="QTA85750.1"/>
    </source>
</evidence>
<feature type="domain" description="RNase III" evidence="17">
    <location>
        <begin position="3"/>
        <end position="132"/>
    </location>
</feature>
<dbReference type="FunFam" id="1.10.1520.10:FF:000001">
    <property type="entry name" value="Ribonuclease 3"/>
    <property type="match status" value="1"/>
</dbReference>
<keyword evidence="14 15" id="KW-0694">RNA-binding</keyword>
<dbReference type="CDD" id="cd00593">
    <property type="entry name" value="RIBOc"/>
    <property type="match status" value="1"/>
</dbReference>
<evidence type="ECO:0000256" key="14">
    <source>
        <dbReference type="ARBA" id="ARBA00022884"/>
    </source>
</evidence>
<dbReference type="Gene3D" id="1.10.1520.10">
    <property type="entry name" value="Ribonuclease III domain"/>
    <property type="match status" value="1"/>
</dbReference>
<dbReference type="GO" id="GO:0003725">
    <property type="term" value="F:double-stranded RNA binding"/>
    <property type="evidence" value="ECO:0007669"/>
    <property type="project" value="TreeGrafter"/>
</dbReference>
<dbReference type="GO" id="GO:0004525">
    <property type="term" value="F:ribonuclease III activity"/>
    <property type="evidence" value="ECO:0007669"/>
    <property type="project" value="UniProtKB-UniRule"/>
</dbReference>
<keyword evidence="6 15" id="KW-0698">rRNA processing</keyword>
<evidence type="ECO:0000256" key="11">
    <source>
        <dbReference type="ARBA" id="ARBA00022759"/>
    </source>
</evidence>
<dbReference type="FunFam" id="3.30.160.20:FF:000003">
    <property type="entry name" value="Ribonuclease 3"/>
    <property type="match status" value="1"/>
</dbReference>
<keyword evidence="7 15" id="KW-0507">mRNA processing</keyword>
<evidence type="ECO:0000256" key="1">
    <source>
        <dbReference type="ARBA" id="ARBA00000109"/>
    </source>
</evidence>
<organism evidence="18 19">
    <name type="scientific">Desulfonema magnum</name>
    <dbReference type="NCBI Taxonomy" id="45655"/>
    <lineage>
        <taxon>Bacteria</taxon>
        <taxon>Pseudomonadati</taxon>
        <taxon>Thermodesulfobacteriota</taxon>
        <taxon>Desulfobacteria</taxon>
        <taxon>Desulfobacterales</taxon>
        <taxon>Desulfococcaceae</taxon>
        <taxon>Desulfonema</taxon>
    </lineage>
</organism>
<gene>
    <name evidence="15 18" type="primary">rnc</name>
    <name evidence="18" type="ORF">dnm_017640</name>
</gene>
<dbReference type="PANTHER" id="PTHR11207">
    <property type="entry name" value="RIBONUCLEASE III"/>
    <property type="match status" value="1"/>
</dbReference>
<dbReference type="AlphaFoldDB" id="A0A975BIK3"/>
<dbReference type="InterPro" id="IPR014720">
    <property type="entry name" value="dsRBD_dom"/>
</dbReference>
<comment type="similarity">
    <text evidence="3">Belongs to the ribonuclease III family.</text>
</comment>
<keyword evidence="12 15" id="KW-0378">Hydrolase</keyword>
<evidence type="ECO:0000256" key="6">
    <source>
        <dbReference type="ARBA" id="ARBA00022552"/>
    </source>
</evidence>
<comment type="cofactor">
    <cofactor evidence="15">
        <name>Mg(2+)</name>
        <dbReference type="ChEBI" id="CHEBI:18420"/>
    </cofactor>
</comment>
<feature type="active site" evidence="15">
    <location>
        <position position="49"/>
    </location>
</feature>
<evidence type="ECO:0000256" key="13">
    <source>
        <dbReference type="ARBA" id="ARBA00022842"/>
    </source>
</evidence>
<comment type="subcellular location">
    <subcellularLocation>
        <location evidence="2 15">Cytoplasm</location>
    </subcellularLocation>
</comment>
<protein>
    <recommendedName>
        <fullName evidence="15">Ribonuclease 3</fullName>
        <ecNumber evidence="15">3.1.26.3</ecNumber>
    </recommendedName>
    <alternativeName>
        <fullName evidence="15">Ribonuclease III</fullName>
        <shortName evidence="15">RNase III</shortName>
    </alternativeName>
</protein>
<dbReference type="SMART" id="SM00358">
    <property type="entry name" value="DSRM"/>
    <property type="match status" value="1"/>
</dbReference>
<dbReference type="KEGG" id="dmm:dnm_017640"/>
<dbReference type="PROSITE" id="PS00517">
    <property type="entry name" value="RNASE_3_1"/>
    <property type="match status" value="1"/>
</dbReference>
<dbReference type="GO" id="GO:0019843">
    <property type="term" value="F:rRNA binding"/>
    <property type="evidence" value="ECO:0007669"/>
    <property type="project" value="UniProtKB-KW"/>
</dbReference>